<evidence type="ECO:0000313" key="4">
    <source>
        <dbReference type="Proteomes" id="UP001233172"/>
    </source>
</evidence>
<proteinExistence type="predicted"/>
<sequence length="515" mass="56505">MYTLLLLTTGLVFVGLTLGDFTPTSLCGQNGKICYDASKDRIRKKIDEVDYVGGCRANLNLLNCLNSVQDSATCSDIQNYKILISNYTTGICRPDNPGLVTDCGNQLGSCVSQLYTIKNDFQNSQAKKACPAIKFFNNCTSSILQEQICPKQITDKLNSLLTGMSNEDMTVGCDGPCAQLIGNCTTKLVYDIIGMPVFKLNWTDFCIQGYGARKCVEAIPTTSGPCVSRTGTTSTVDDIMHSYTAYLQDYCDDKGQPSKCMADMDECRDEILAVTPDANITTQCRIAANFLECTSKLPCETQLKTTIDSMRQMFITGEGQQHCPTVGSCTERIETCNGINAQLKTVNNNTQKAQFCKMVDSAVSCFDFVRKDPICINEKMIVSDFETMLAVTIAPACGAPIGSCTDRIKVCDMNEKIVTAMDNSTQKDEFCKRAATGASCFDGIRQDPACKTDKPELSTWETKLKNLVNPYCNKAGGSATFLPYVLMAPLCIFISKLLRLLRAMDQMLRSYCPLS</sequence>
<organism evidence="3 4">
    <name type="scientific">Biomphalaria pfeifferi</name>
    <name type="common">Bloodfluke planorb</name>
    <name type="synonym">Freshwater snail</name>
    <dbReference type="NCBI Taxonomy" id="112525"/>
    <lineage>
        <taxon>Eukaryota</taxon>
        <taxon>Metazoa</taxon>
        <taxon>Spiralia</taxon>
        <taxon>Lophotrochozoa</taxon>
        <taxon>Mollusca</taxon>
        <taxon>Gastropoda</taxon>
        <taxon>Heterobranchia</taxon>
        <taxon>Euthyneura</taxon>
        <taxon>Panpulmonata</taxon>
        <taxon>Hygrophila</taxon>
        <taxon>Lymnaeoidea</taxon>
        <taxon>Planorbidae</taxon>
        <taxon>Biomphalaria</taxon>
    </lineage>
</organism>
<keyword evidence="1" id="KW-0812">Transmembrane</keyword>
<feature type="signal peptide" evidence="2">
    <location>
        <begin position="1"/>
        <end position="19"/>
    </location>
</feature>
<feature type="chain" id="PRO_5042077845" evidence="2">
    <location>
        <begin position="20"/>
        <end position="515"/>
    </location>
</feature>
<evidence type="ECO:0000256" key="1">
    <source>
        <dbReference type="SAM" id="Phobius"/>
    </source>
</evidence>
<dbReference type="Proteomes" id="UP001233172">
    <property type="component" value="Unassembled WGS sequence"/>
</dbReference>
<dbReference type="AlphaFoldDB" id="A0AAD8FB04"/>
<dbReference type="EMBL" id="JASAOG010000061">
    <property type="protein sequence ID" value="KAK0056539.1"/>
    <property type="molecule type" value="Genomic_DNA"/>
</dbReference>
<accession>A0AAD8FB04</accession>
<feature type="transmembrane region" description="Helical" evidence="1">
    <location>
        <begin position="481"/>
        <end position="501"/>
    </location>
</feature>
<keyword evidence="4" id="KW-1185">Reference proteome</keyword>
<keyword evidence="1" id="KW-1133">Transmembrane helix</keyword>
<evidence type="ECO:0000313" key="3">
    <source>
        <dbReference type="EMBL" id="KAK0056539.1"/>
    </source>
</evidence>
<name>A0AAD8FB04_BIOPF</name>
<reference evidence="3" key="2">
    <citation type="submission" date="2023-04" db="EMBL/GenBank/DDBJ databases">
        <authorList>
            <person name="Bu L."/>
            <person name="Lu L."/>
            <person name="Laidemitt M.R."/>
            <person name="Zhang S.M."/>
            <person name="Mutuku M."/>
            <person name="Mkoji G."/>
            <person name="Steinauer M."/>
            <person name="Loker E.S."/>
        </authorList>
    </citation>
    <scope>NUCLEOTIDE SEQUENCE</scope>
    <source>
        <strain evidence="3">KasaAsao</strain>
        <tissue evidence="3">Whole Snail</tissue>
    </source>
</reference>
<gene>
    <name evidence="3" type="ORF">Bpfe_014035</name>
</gene>
<reference evidence="3" key="1">
    <citation type="journal article" date="2023" name="PLoS Negl. Trop. Dis.">
        <title>A genome sequence for Biomphalaria pfeifferi, the major vector snail for the human-infecting parasite Schistosoma mansoni.</title>
        <authorList>
            <person name="Bu L."/>
            <person name="Lu L."/>
            <person name="Laidemitt M.R."/>
            <person name="Zhang S.M."/>
            <person name="Mutuku M."/>
            <person name="Mkoji G."/>
            <person name="Steinauer M."/>
            <person name="Loker E.S."/>
        </authorList>
    </citation>
    <scope>NUCLEOTIDE SEQUENCE</scope>
    <source>
        <strain evidence="3">KasaAsao</strain>
    </source>
</reference>
<keyword evidence="1" id="KW-0472">Membrane</keyword>
<comment type="caution">
    <text evidence="3">The sequence shown here is derived from an EMBL/GenBank/DDBJ whole genome shotgun (WGS) entry which is preliminary data.</text>
</comment>
<keyword evidence="2" id="KW-0732">Signal</keyword>
<evidence type="ECO:0000256" key="2">
    <source>
        <dbReference type="SAM" id="SignalP"/>
    </source>
</evidence>
<protein>
    <submittedName>
        <fullName evidence="3">Uncharacterized protein</fullName>
    </submittedName>
</protein>